<accession>A0A1G8RHW3</accession>
<dbReference type="AlphaFoldDB" id="A0A1G8RHW3"/>
<dbReference type="InterPro" id="IPR004843">
    <property type="entry name" value="Calcineurin-like_PHP"/>
</dbReference>
<sequence length="1241" mass="142178">MNLFSDMTSKRNITPVKFLFLIFIFYSCATKHAQFGNKKPQVIKDNFYDRDKMSHSFFLIGDAGNSDKEPSQKLLNVFEDRLEKADSASTLIFLGDNIYPHGLPKKDGPERKLAEEKLTNQLKLAKNFKGKTLFIPGNHDWYSGVEGLREQEKFVNDYLGKKKSFLPKKGCGIDHIDINKDVALIIIDSEWYLERWDNHPKINEDCDIKTREQFFDELESEINKNQKKTTIIAMHHPLMSNGTHGGQFSWEKQLFPLESKIPLPVIGTLINVLRKTSGISPQDLQNKKYNAFLKRVKTLIQDKNNVVVVSGHDHNLQYIDHEDVKQIISGSGSKTEAARAIHDNDFSAGKNGYVVLDVLKSGASKVSFFGLGEDGKEKLLFKAQPLNARPKPNPREFPGNFAATKDTSIYTTKMTTKGGAYRFLWGNHFRKYYSMPIKAKAVSLDTLYGGLKPTISGGGHQSRSLRLEDKNGREFVMRSLHKSATRFLQSVAFKNQSVEKDFRDTYTESFILDFYTTSHPYTPFVVGRLADNLGISHTNPVLFYIPKQKTLGLFNEEYGNELYMVEERPTDAFKDYPSFGNAPKIVGTDDVLKNINADEKYQIDEKSYIRARMFDVLIGDWDRHDDQWRWGEYKENGKVIYRPIPRDRDQAFTKYDGKLLSILMNIPALRHMRKFNEDLKNVKWFNREAYNLDLAFVTRANEKDWIDQADFIMKNLSDAEIDKAFENLPKEVKDGTIDKIKAQLKIRKTHLEKYAHQYYKVLQKTVLVVGTEKNDRFIITRSGRNTKVEVFRVKKEGAEKISEHDYECPETTELWIYGLGGEDTFEVSGKGTRKIKVRLLGGQDKDTYQVANGGKVKIYDFKSKENIFDTSWLARKRLSDIYEINTYDYEKPKYNVFAGYPLIGYNPDDGVKMGAVVNYTVNGFNRFPYSQRHSIKGMYYFATNGFELSYKGIFPHVLGKWNLVLDALYTSPNFSINYFGYGNETENNQKDLGRDYNRVKMRTIRVTPALQWIGEQGGSFTVKPSFERIMVDKTPNRFLALPGNINPDVFDYKNFADLNAGYSFENYDNVSNPTLGLSFTLLGGYKVNIDDTKRRFPYAESSLGFNYKLSPNGNVVFATLLKGKMLFDDEYEFYQAATLGGDLDLRGFRNQRFLGKQSFYQSSDLRLNLGKLQNGFAPLSYGVFGGFDYGRVWLQNDTSNKWHQSVGGGFWINGVNLLTAQASYFYSTDGGRITAGLGFAF</sequence>
<evidence type="ECO:0000313" key="4">
    <source>
        <dbReference type="EMBL" id="SDJ16105.1"/>
    </source>
</evidence>
<evidence type="ECO:0000313" key="5">
    <source>
        <dbReference type="Proteomes" id="UP000199580"/>
    </source>
</evidence>
<dbReference type="EMBL" id="FNEZ01000001">
    <property type="protein sequence ID" value="SDJ16105.1"/>
    <property type="molecule type" value="Genomic_DNA"/>
</dbReference>
<keyword evidence="1" id="KW-0732">Signal</keyword>
<keyword evidence="5" id="KW-1185">Reference proteome</keyword>
<dbReference type="STRING" id="1128970.SAMN04487935_0115"/>
<name>A0A1G8RHW3_9FLAO</name>
<dbReference type="PANTHER" id="PTHR10161:SF14">
    <property type="entry name" value="TARTRATE-RESISTANT ACID PHOSPHATASE TYPE 5"/>
    <property type="match status" value="1"/>
</dbReference>
<dbReference type="InterPro" id="IPR029052">
    <property type="entry name" value="Metallo-depent_PP-like"/>
</dbReference>
<dbReference type="Pfam" id="PF00149">
    <property type="entry name" value="Metallophos"/>
    <property type="match status" value="1"/>
</dbReference>
<protein>
    <submittedName>
        <fullName evidence="4">Calcineurin-like phosphoesterase</fullName>
    </submittedName>
</protein>
<proteinExistence type="predicted"/>
<dbReference type="InterPro" id="IPR051558">
    <property type="entry name" value="Metallophosphoesterase_PAP"/>
</dbReference>
<dbReference type="PANTHER" id="PTHR10161">
    <property type="entry name" value="TARTRATE-RESISTANT ACID PHOSPHATASE TYPE 5"/>
    <property type="match status" value="1"/>
</dbReference>
<dbReference type="OrthoDB" id="333971at2"/>
<organism evidence="4 5">
    <name type="scientific">Flavobacterium noncentrifugens</name>
    <dbReference type="NCBI Taxonomy" id="1128970"/>
    <lineage>
        <taxon>Bacteria</taxon>
        <taxon>Pseudomonadati</taxon>
        <taxon>Bacteroidota</taxon>
        <taxon>Flavobacteriia</taxon>
        <taxon>Flavobacteriales</taxon>
        <taxon>Flavobacteriaceae</taxon>
        <taxon>Flavobacterium</taxon>
    </lineage>
</organism>
<dbReference type="GO" id="GO:0016787">
    <property type="term" value="F:hydrolase activity"/>
    <property type="evidence" value="ECO:0007669"/>
    <property type="project" value="UniProtKB-KW"/>
</dbReference>
<dbReference type="SUPFAM" id="SSF56300">
    <property type="entry name" value="Metallo-dependent phosphatases"/>
    <property type="match status" value="1"/>
</dbReference>
<keyword evidence="2" id="KW-0378">Hydrolase</keyword>
<dbReference type="Gene3D" id="3.60.21.10">
    <property type="match status" value="1"/>
</dbReference>
<evidence type="ECO:0000259" key="3">
    <source>
        <dbReference type="Pfam" id="PF00149"/>
    </source>
</evidence>
<dbReference type="Proteomes" id="UP000199580">
    <property type="component" value="Unassembled WGS sequence"/>
</dbReference>
<evidence type="ECO:0000256" key="1">
    <source>
        <dbReference type="ARBA" id="ARBA00022729"/>
    </source>
</evidence>
<dbReference type="RefSeq" id="WP_091391368.1">
    <property type="nucleotide sequence ID" value="NZ_BKAI01000001.1"/>
</dbReference>
<reference evidence="4 5" key="1">
    <citation type="submission" date="2016-10" db="EMBL/GenBank/DDBJ databases">
        <authorList>
            <person name="de Groot N.N."/>
        </authorList>
    </citation>
    <scope>NUCLEOTIDE SEQUENCE [LARGE SCALE GENOMIC DNA]</scope>
    <source>
        <strain evidence="4 5">CGMCC 1.10076</strain>
    </source>
</reference>
<gene>
    <name evidence="4" type="ORF">SAMN04487935_0115</name>
</gene>
<evidence type="ECO:0000256" key="2">
    <source>
        <dbReference type="ARBA" id="ARBA00022801"/>
    </source>
</evidence>
<feature type="domain" description="Calcineurin-like phosphoesterase" evidence="3">
    <location>
        <begin position="58"/>
        <end position="314"/>
    </location>
</feature>